<dbReference type="RefSeq" id="WP_155820761.1">
    <property type="nucleotide sequence ID" value="NZ_AYYH01000027.1"/>
</dbReference>
<name>A0A0R2DZK8_9LACO</name>
<reference evidence="1 2" key="1">
    <citation type="journal article" date="2015" name="Genome Announc.">
        <title>Expanding the biotechnology potential of lactobacilli through comparative genomics of 213 strains and associated genera.</title>
        <authorList>
            <person name="Sun Z."/>
            <person name="Harris H.M."/>
            <person name="McCann A."/>
            <person name="Guo C."/>
            <person name="Argimon S."/>
            <person name="Zhang W."/>
            <person name="Yang X."/>
            <person name="Jeffery I.B."/>
            <person name="Cooney J.C."/>
            <person name="Kagawa T.F."/>
            <person name="Liu W."/>
            <person name="Song Y."/>
            <person name="Salvetti E."/>
            <person name="Wrobel A."/>
            <person name="Rasinkangas P."/>
            <person name="Parkhill J."/>
            <person name="Rea M.C."/>
            <person name="O'Sullivan O."/>
            <person name="Ritari J."/>
            <person name="Douillard F.P."/>
            <person name="Paul Ross R."/>
            <person name="Yang R."/>
            <person name="Briner A.E."/>
            <person name="Felis G.E."/>
            <person name="de Vos W.M."/>
            <person name="Barrangou R."/>
            <person name="Klaenhammer T.R."/>
            <person name="Caufield P.W."/>
            <person name="Cui Y."/>
            <person name="Zhang H."/>
            <person name="O'Toole P.W."/>
        </authorList>
    </citation>
    <scope>NUCLEOTIDE SEQUENCE [LARGE SCALE GENOMIC DNA]</scope>
    <source>
        <strain evidence="1 2">DSM 20444</strain>
    </source>
</reference>
<dbReference type="EMBL" id="AYYH01000027">
    <property type="protein sequence ID" value="KRN09406.1"/>
    <property type="molecule type" value="Genomic_DNA"/>
</dbReference>
<protein>
    <submittedName>
        <fullName evidence="1">Uncharacterized protein</fullName>
    </submittedName>
</protein>
<keyword evidence="2" id="KW-1185">Reference proteome</keyword>
<dbReference type="Proteomes" id="UP000050898">
    <property type="component" value="Unassembled WGS sequence"/>
</dbReference>
<comment type="caution">
    <text evidence="1">The sequence shown here is derived from an EMBL/GenBank/DDBJ whole genome shotgun (WGS) entry which is preliminary data.</text>
</comment>
<evidence type="ECO:0000313" key="2">
    <source>
        <dbReference type="Proteomes" id="UP000050898"/>
    </source>
</evidence>
<accession>A0A0R2DZK8</accession>
<evidence type="ECO:0000313" key="1">
    <source>
        <dbReference type="EMBL" id="KRN09406.1"/>
    </source>
</evidence>
<proteinExistence type="predicted"/>
<organism evidence="1 2">
    <name type="scientific">Liquorilactobacillus mali KCTC 3596 = DSM 20444</name>
    <dbReference type="NCBI Taxonomy" id="1046596"/>
    <lineage>
        <taxon>Bacteria</taxon>
        <taxon>Bacillati</taxon>
        <taxon>Bacillota</taxon>
        <taxon>Bacilli</taxon>
        <taxon>Lactobacillales</taxon>
        <taxon>Lactobacillaceae</taxon>
        <taxon>Liquorilactobacillus</taxon>
    </lineage>
</organism>
<sequence length="51" mass="5848">MTVKELRDKLSELVKDGLGDENVTYFDSGDDVYLKVNQVHVDVYKDVTLEN</sequence>
<dbReference type="PATRIC" id="fig|1046596.6.peg.1211"/>
<dbReference type="AlphaFoldDB" id="A0A0R2DZK8"/>
<gene>
    <name evidence="1" type="ORF">FD00_GL001129</name>
</gene>